<reference evidence="4 5" key="2">
    <citation type="submission" date="2020-03" db="EMBL/GenBank/DDBJ databases">
        <title>Campylobacter portucalensis sp. nov., a new species of Campylobacter isolated from the reproductive tract of bulls.</title>
        <authorList>
            <person name="Silva M.F."/>
            <person name="Pereira G."/>
            <person name="Carneiro C."/>
            <person name="Hemphill A."/>
            <person name="Mateus L."/>
            <person name="Lopes-Da-Costa L."/>
            <person name="Silva E."/>
        </authorList>
    </citation>
    <scope>NUCLEOTIDE SEQUENCE [LARGE SCALE GENOMIC DNA]</scope>
    <source>
        <strain evidence="4 5">FMV-PI01</strain>
    </source>
</reference>
<sequence>MKAAVLVDIAGKQNYIFSSNKLRDIAGASEIIRRVTDKDYIKEKMSLDKIDGNFGGGNALIFFDNEKEAKEFINRYSKFLLKNYPSLVVYFGLNPVFEESNFKESNSKTHQILEDIKNSFYPLSQGLSLGLEELCPNSDFPATGKFDELRNSHISKATYIKQKMADDSNKNFSKLLSEVLGDYKFSTELDKIIHNDKSFIAVGHIDANDLGKKVKNLKTRDDYKEFSKNIDNGMQIALKETVRKLIENLDKFSFADIKNLEIKDKILPFRPIVLSGDDFTFVSEGRLGVWIAKTFINELSRIKFGKENEPLYASGGVAIVKGKTPFFRAYEIAEELATSAKKITRKDEKIKTSLDFIITSSNILGDLDFLREKYYTRNDTKLFNEGFSDDDFNKLLNLMNDLKQISKTKIMKLRDLLLQSRENTQKYLEIYCDSKLLNNGEIENEKMLLEAIELLNFYPLLGEKYDKIS</sequence>
<dbReference type="InterPro" id="IPR043128">
    <property type="entry name" value="Rev_trsase/Diguanyl_cyclase"/>
</dbReference>
<gene>
    <name evidence="4" type="ORF">F1B92_06855</name>
</gene>
<keyword evidence="5" id="KW-1185">Reference proteome</keyword>
<dbReference type="AlphaFoldDB" id="A0A6L5WIM1"/>
<comment type="caution">
    <text evidence="4">The sequence shown here is derived from an EMBL/GenBank/DDBJ whole genome shotgun (WGS) entry which is preliminary data.</text>
</comment>
<organism evidence="4 5">
    <name type="scientific">Campylobacter portucalensis</name>
    <dbReference type="NCBI Taxonomy" id="2608384"/>
    <lineage>
        <taxon>Bacteria</taxon>
        <taxon>Pseudomonadati</taxon>
        <taxon>Campylobacterota</taxon>
        <taxon>Epsilonproteobacteria</taxon>
        <taxon>Campylobacterales</taxon>
        <taxon>Campylobacteraceae</taxon>
        <taxon>Campylobacter</taxon>
    </lineage>
</organism>
<evidence type="ECO:0000313" key="5">
    <source>
        <dbReference type="Proteomes" id="UP000476338"/>
    </source>
</evidence>
<dbReference type="RefSeq" id="WP_154571144.1">
    <property type="nucleotide sequence ID" value="NZ_VWSJ01000027.1"/>
</dbReference>
<dbReference type="Pfam" id="PF22335">
    <property type="entry name" value="Cas10-Cmr2_palm2"/>
    <property type="match status" value="1"/>
</dbReference>
<dbReference type="GO" id="GO:0051607">
    <property type="term" value="P:defense response to virus"/>
    <property type="evidence" value="ECO:0007669"/>
    <property type="project" value="UniProtKB-KW"/>
</dbReference>
<evidence type="ECO:0000259" key="3">
    <source>
        <dbReference type="Pfam" id="PF22335"/>
    </source>
</evidence>
<keyword evidence="2" id="KW-0051">Antiviral defense</keyword>
<evidence type="ECO:0000256" key="2">
    <source>
        <dbReference type="ARBA" id="ARBA00023118"/>
    </source>
</evidence>
<evidence type="ECO:0000313" key="4">
    <source>
        <dbReference type="EMBL" id="MSN96884.1"/>
    </source>
</evidence>
<protein>
    <recommendedName>
        <fullName evidence="3">Cas10/Cmr2 second palm domain-containing protein</fullName>
    </recommendedName>
</protein>
<evidence type="ECO:0000256" key="1">
    <source>
        <dbReference type="ARBA" id="ARBA00022741"/>
    </source>
</evidence>
<accession>A0A6L5WIM1</accession>
<dbReference type="InterPro" id="IPR054767">
    <property type="entry name" value="Cas10-Cmr2_palm2"/>
</dbReference>
<dbReference type="GO" id="GO:0000166">
    <property type="term" value="F:nucleotide binding"/>
    <property type="evidence" value="ECO:0007669"/>
    <property type="project" value="UniProtKB-KW"/>
</dbReference>
<name>A0A6L5WIM1_9BACT</name>
<feature type="domain" description="Cas10/Cmr2 second palm" evidence="3">
    <location>
        <begin position="200"/>
        <end position="348"/>
    </location>
</feature>
<proteinExistence type="predicted"/>
<reference evidence="4 5" key="1">
    <citation type="submission" date="2019-09" db="EMBL/GenBank/DDBJ databases">
        <authorList>
            <person name="Silva M."/>
            <person name="Pereira G."/>
            <person name="Lopes-Da-Costa L."/>
            <person name="Silva E."/>
        </authorList>
    </citation>
    <scope>NUCLEOTIDE SEQUENCE [LARGE SCALE GENOMIC DNA]</scope>
    <source>
        <strain evidence="4 5">FMV-PI01</strain>
    </source>
</reference>
<dbReference type="EMBL" id="VWSJ01000027">
    <property type="protein sequence ID" value="MSN96884.1"/>
    <property type="molecule type" value="Genomic_DNA"/>
</dbReference>
<dbReference type="Gene3D" id="3.30.70.270">
    <property type="match status" value="1"/>
</dbReference>
<keyword evidence="1" id="KW-0547">Nucleotide-binding</keyword>
<dbReference type="Proteomes" id="UP000476338">
    <property type="component" value="Unassembled WGS sequence"/>
</dbReference>